<dbReference type="AlphaFoldDB" id="A0A1W1I3V1"/>
<evidence type="ECO:0000256" key="1">
    <source>
        <dbReference type="SAM" id="Phobius"/>
    </source>
</evidence>
<feature type="transmembrane region" description="Helical" evidence="1">
    <location>
        <begin position="171"/>
        <end position="191"/>
    </location>
</feature>
<keyword evidence="1" id="KW-0472">Membrane</keyword>
<dbReference type="KEGG" id="nja:NSJP_1525"/>
<dbReference type="InterPro" id="IPR024399">
    <property type="entry name" value="DUF2628"/>
</dbReference>
<feature type="transmembrane region" description="Helical" evidence="1">
    <location>
        <begin position="75"/>
        <end position="94"/>
    </location>
</feature>
<evidence type="ECO:0000313" key="2">
    <source>
        <dbReference type="EMBL" id="SLM47697.1"/>
    </source>
</evidence>
<gene>
    <name evidence="2" type="ORF">NSJP_1525</name>
</gene>
<organism evidence="2 3">
    <name type="scientific">Nitrospira japonica</name>
    <dbReference type="NCBI Taxonomy" id="1325564"/>
    <lineage>
        <taxon>Bacteria</taxon>
        <taxon>Pseudomonadati</taxon>
        <taxon>Nitrospirota</taxon>
        <taxon>Nitrospiria</taxon>
        <taxon>Nitrospirales</taxon>
        <taxon>Nitrospiraceae</taxon>
        <taxon>Nitrospira</taxon>
    </lineage>
</organism>
<accession>A0A1W1I3V1</accession>
<keyword evidence="1" id="KW-1133">Transmembrane helix</keyword>
<keyword evidence="3" id="KW-1185">Reference proteome</keyword>
<dbReference type="STRING" id="1325564.NSJP_1525"/>
<reference evidence="2 3" key="1">
    <citation type="submission" date="2017-03" db="EMBL/GenBank/DDBJ databases">
        <authorList>
            <person name="Afonso C.L."/>
            <person name="Miller P.J."/>
            <person name="Scott M.A."/>
            <person name="Spackman E."/>
            <person name="Goraichik I."/>
            <person name="Dimitrov K.M."/>
            <person name="Suarez D.L."/>
            <person name="Swayne D.E."/>
        </authorList>
    </citation>
    <scope>NUCLEOTIDE SEQUENCE [LARGE SCALE GENOMIC DNA]</scope>
    <source>
        <strain evidence="2">Genome sequencing of Nitrospira japonica strain NJ11</strain>
    </source>
</reference>
<dbReference type="OrthoDB" id="9781139at2"/>
<dbReference type="Proteomes" id="UP000192042">
    <property type="component" value="Chromosome I"/>
</dbReference>
<sequence>MQPCPQCTQQNQDDSKYCYQCGANLSSAVETQPAFSSAEGTTLTDVELWKAFIGPHADRYVEQFKKFGSAQAPQFALTWNWPAFLFISFLWFLYRKMYLYAMVYAIGPMVSTYLTGDVTVGIVWSIMAGATGNYVYYWHCREQIGEIKRKSGEDPAKREQAIRETGGVQSYVVWVGVAFYVLFLLVMFKMAQEELSDKDRQPVKPAKPAALIET</sequence>
<evidence type="ECO:0000313" key="3">
    <source>
        <dbReference type="Proteomes" id="UP000192042"/>
    </source>
</evidence>
<dbReference type="Pfam" id="PF10947">
    <property type="entry name" value="DUF2628"/>
    <property type="match status" value="1"/>
</dbReference>
<proteinExistence type="predicted"/>
<protein>
    <submittedName>
        <fullName evidence="2">Uncharacterized protein</fullName>
    </submittedName>
</protein>
<name>A0A1W1I3V1_9BACT</name>
<dbReference type="RefSeq" id="WP_080886188.1">
    <property type="nucleotide sequence ID" value="NZ_LT828648.1"/>
</dbReference>
<keyword evidence="1" id="KW-0812">Transmembrane</keyword>
<dbReference type="EMBL" id="LT828648">
    <property type="protein sequence ID" value="SLM47697.1"/>
    <property type="molecule type" value="Genomic_DNA"/>
</dbReference>